<keyword evidence="6 8" id="KW-0472">Membrane</keyword>
<organism evidence="10 11">
    <name type="scientific">Natribacillus halophilus</name>
    <dbReference type="NCBI Taxonomy" id="549003"/>
    <lineage>
        <taxon>Bacteria</taxon>
        <taxon>Bacillati</taxon>
        <taxon>Bacillota</taxon>
        <taxon>Bacilli</taxon>
        <taxon>Bacillales</taxon>
        <taxon>Bacillaceae</taxon>
        <taxon>Natribacillus</taxon>
    </lineage>
</organism>
<dbReference type="RefSeq" id="WP_143018884.1">
    <property type="nucleotide sequence ID" value="NZ_FNEN01000004.1"/>
</dbReference>
<keyword evidence="4 8" id="KW-0812">Transmembrane</keyword>
<keyword evidence="7 8" id="KW-0131">Cell cycle</keyword>
<evidence type="ECO:0000256" key="5">
    <source>
        <dbReference type="ARBA" id="ARBA00022989"/>
    </source>
</evidence>
<dbReference type="Gene3D" id="3.10.20.310">
    <property type="entry name" value="membrane protein fhac"/>
    <property type="match status" value="1"/>
</dbReference>
<evidence type="ECO:0000256" key="4">
    <source>
        <dbReference type="ARBA" id="ARBA00022692"/>
    </source>
</evidence>
<dbReference type="HAMAP" id="MF_00912">
    <property type="entry name" value="DivIB"/>
    <property type="match status" value="1"/>
</dbReference>
<dbReference type="Proteomes" id="UP000198853">
    <property type="component" value="Unassembled WGS sequence"/>
</dbReference>
<dbReference type="PROSITE" id="PS51779">
    <property type="entry name" value="POTRA"/>
    <property type="match status" value="1"/>
</dbReference>
<protein>
    <recommendedName>
        <fullName evidence="8">Cell division protein DivIB</fullName>
    </recommendedName>
</protein>
<gene>
    <name evidence="8" type="primary">divIB</name>
    <name evidence="10" type="ORF">SAMN04488123_104131</name>
</gene>
<dbReference type="Gene3D" id="3.40.50.10960">
    <property type="match status" value="1"/>
</dbReference>
<accession>A0A1G8MEQ0</accession>
<dbReference type="GO" id="GO:0032153">
    <property type="term" value="C:cell division site"/>
    <property type="evidence" value="ECO:0007669"/>
    <property type="project" value="UniProtKB-UniRule"/>
</dbReference>
<dbReference type="OrthoDB" id="1819027at2"/>
<dbReference type="PANTHER" id="PTHR37820:SF1">
    <property type="entry name" value="CELL DIVISION PROTEIN FTSQ"/>
    <property type="match status" value="1"/>
</dbReference>
<evidence type="ECO:0000256" key="1">
    <source>
        <dbReference type="ARBA" id="ARBA00004370"/>
    </source>
</evidence>
<evidence type="ECO:0000256" key="6">
    <source>
        <dbReference type="ARBA" id="ARBA00023136"/>
    </source>
</evidence>
<feature type="domain" description="POTRA" evidence="9">
    <location>
        <begin position="50"/>
        <end position="119"/>
    </location>
</feature>
<dbReference type="InterPro" id="IPR034746">
    <property type="entry name" value="POTRA"/>
</dbReference>
<dbReference type="AlphaFoldDB" id="A0A1G8MEQ0"/>
<dbReference type="InterPro" id="IPR026580">
    <property type="entry name" value="DivIB"/>
</dbReference>
<dbReference type="InterPro" id="IPR050487">
    <property type="entry name" value="FtsQ_DivIB"/>
</dbReference>
<evidence type="ECO:0000256" key="2">
    <source>
        <dbReference type="ARBA" id="ARBA00022475"/>
    </source>
</evidence>
<evidence type="ECO:0000256" key="7">
    <source>
        <dbReference type="ARBA" id="ARBA00023306"/>
    </source>
</evidence>
<dbReference type="InterPro" id="IPR013685">
    <property type="entry name" value="POTRA_FtsQ_type"/>
</dbReference>
<keyword evidence="5 8" id="KW-1133">Transmembrane helix</keyword>
<dbReference type="EMBL" id="FNEN01000004">
    <property type="protein sequence ID" value="SDI66459.1"/>
    <property type="molecule type" value="Genomic_DNA"/>
</dbReference>
<evidence type="ECO:0000256" key="3">
    <source>
        <dbReference type="ARBA" id="ARBA00022618"/>
    </source>
</evidence>
<reference evidence="10 11" key="1">
    <citation type="submission" date="2016-10" db="EMBL/GenBank/DDBJ databases">
        <authorList>
            <person name="de Groot N.N."/>
        </authorList>
    </citation>
    <scope>NUCLEOTIDE SEQUENCE [LARGE SCALE GENOMIC DNA]</scope>
    <source>
        <strain evidence="10 11">DSM 21771</strain>
    </source>
</reference>
<sequence length="254" mass="28671">MGERKVVSVHERIPALKEQRKKRANRRLIISLSIIFLLIGIVVYLQSPLSHVQSIAVDGVVSGEEEEVVNSSTLERGENIWSADLRAAEASIEENLPYVMEASVSRSFPTTLHIEVAEHNRVAYMEDDEEYVPVFANGERDPEQSLEQLPGDAPVLYGWSDEGQLETFLSELEGLTDGIVNRISEVHPLDEDHERLGLYMNDGIEVETTVNQFAENMSAYPIVSEELDPDEPGVLHMKMRPYFENEDTDEEEDA</sequence>
<dbReference type="PANTHER" id="PTHR37820">
    <property type="entry name" value="CELL DIVISION PROTEIN DIVIB"/>
    <property type="match status" value="1"/>
</dbReference>
<keyword evidence="3 8" id="KW-0132">Cell division</keyword>
<name>A0A1G8MEQ0_9BACI</name>
<dbReference type="GO" id="GO:0043093">
    <property type="term" value="P:FtsZ-dependent cytokinesis"/>
    <property type="evidence" value="ECO:0007669"/>
    <property type="project" value="UniProtKB-UniRule"/>
</dbReference>
<comment type="function">
    <text evidence="8">Cell division protein that may be involved in stabilizing or promoting the assembly of the division complex.</text>
</comment>
<keyword evidence="2 8" id="KW-1003">Cell membrane</keyword>
<evidence type="ECO:0000313" key="11">
    <source>
        <dbReference type="Proteomes" id="UP000198853"/>
    </source>
</evidence>
<comment type="similarity">
    <text evidence="8">Belongs to the FtsQ/DivIB family. DivIB subfamily.</text>
</comment>
<evidence type="ECO:0000259" key="9">
    <source>
        <dbReference type="PROSITE" id="PS51779"/>
    </source>
</evidence>
<comment type="subcellular location">
    <subcellularLocation>
        <location evidence="8">Cell membrane</location>
        <topology evidence="8">Single-pass type II membrane protein</topology>
    </subcellularLocation>
    <subcellularLocation>
        <location evidence="1">Membrane</location>
    </subcellularLocation>
    <text evidence="8">Localizes to the division septum.</text>
</comment>
<keyword evidence="11" id="KW-1185">Reference proteome</keyword>
<evidence type="ECO:0000313" key="10">
    <source>
        <dbReference type="EMBL" id="SDI66459.1"/>
    </source>
</evidence>
<dbReference type="Pfam" id="PF03799">
    <property type="entry name" value="FtsQ_DivIB_C"/>
    <property type="match status" value="1"/>
</dbReference>
<dbReference type="Pfam" id="PF08478">
    <property type="entry name" value="POTRA_1"/>
    <property type="match status" value="1"/>
</dbReference>
<dbReference type="GO" id="GO:0005886">
    <property type="term" value="C:plasma membrane"/>
    <property type="evidence" value="ECO:0007669"/>
    <property type="project" value="UniProtKB-SubCell"/>
</dbReference>
<proteinExistence type="inferred from homology"/>
<evidence type="ECO:0000256" key="8">
    <source>
        <dbReference type="HAMAP-Rule" id="MF_00912"/>
    </source>
</evidence>
<feature type="transmembrane region" description="Helical" evidence="8">
    <location>
        <begin position="28"/>
        <end position="45"/>
    </location>
</feature>
<dbReference type="InterPro" id="IPR005548">
    <property type="entry name" value="Cell_div_FtsQ/DivIB_C"/>
</dbReference>